<gene>
    <name evidence="7" type="ORF">Agub_g2559</name>
</gene>
<feature type="coiled-coil region" evidence="5">
    <location>
        <begin position="750"/>
        <end position="896"/>
    </location>
</feature>
<feature type="coiled-coil region" evidence="5">
    <location>
        <begin position="1121"/>
        <end position="1218"/>
    </location>
</feature>
<evidence type="ECO:0000256" key="6">
    <source>
        <dbReference type="SAM" id="MobiDB-lite"/>
    </source>
</evidence>
<dbReference type="SUPFAM" id="SSF57997">
    <property type="entry name" value="Tropomyosin"/>
    <property type="match status" value="1"/>
</dbReference>
<feature type="coiled-coil region" evidence="5">
    <location>
        <begin position="90"/>
        <end position="145"/>
    </location>
</feature>
<name>A0AAD3HHR9_9CHLO</name>
<feature type="region of interest" description="Disordered" evidence="6">
    <location>
        <begin position="665"/>
        <end position="687"/>
    </location>
</feature>
<sequence length="1589" mass="172393">MDDRQLAVLRRKLEALSYSDPLDATSAPLVQKLVEDLVHTTDSYRVIKQQCAKQAQEIAAFDTRLEAVRQESVRLQSENSQLHVLVMQHAERHDKQAKEHYQACKRLEDTIAELSYWKHHALEKLQAAERENNGLRKHCEELTKLTDRLASGAATPQSATPKIVSPGPIRATPPGSPLRPRQATVDVLQAANSRILSLQRQLADTTSELEALRQRVADDEDQIRRRDVEINRLGSRAGADMDMLALRSRNEANENMILQLNGTVDSLAERVRQLEGVEVQCSQLEEALKRAEAARAEAEERQRRSARDHEALSREVAVLQRDLAALHDTSGKAAELMAAAGLDGDASVPALRQRLAEARTEKEQLALQLAANDAERRSLAQQVASLRSELEDSQFLQTEAQARYSDAASKHAAASNEAQRLASELAARNEQLRSAEERLAKVLADMESRHAGYAAIEQERAASNARCEELQRRLEAAERAAAAERSASVSSQSALSRLESELRVARSGHTALEQEAAALRQQLQDVAAGKVRAASALSSTEDEATRARQQVDALTRELTQERRACEELRTARDNLQLELERLSGQASLQQQEAALLADQLAVTRQQLAAAEARASGAARDLSGLGALQQRYNELAEQARRAVATSAEAEAEAARLRAQMASAVEAQGRSERAAREAQREVEASREAETVLRGQLREAEAAAEAASKALRTAEADRDRALMDARLTAGELDSLHSQLAAESSSAMEAGSSARQLAVRLAAAEREAAARQEECERAAAVVQQAEAAAAAARDREEEARAQGREWAERARRAEAMLAEYEADVAQLRSARESDSAALRSLEEALAAARRDCDARRAEVEQLTTLSLRGDATVQEYMAALKALSADLRAAEMRASDLAGELAARQDEAAAWRAEVEQLRGLLRSMDGERDGMQAELDAKAERLDAMQQQLEAAQRQAEESGRLLALAEGRLAHIDSRARDGEAEVESLRQQLAAAMESVRGLSGEGDALREELRAVNEDLEALVRENQVVSNELATVAAQRDSAAEESRRQGSRALAAEQLLRAKEAEAEDLRRVYEALAAEHKRLQSGYSALEREGAMRETMLQAKASEVASLTEAQRGAQATINQYVMDLQAFERQVDSLSRQLSQTEADAEELVRQREALLEEIRAAQQVRLGLDRHREELQRQVAALESQVAIGRARLDDAAAEAANLNQRLTMERTRVAELEGLLAGMRAREFRTELASDRSGTQLSVLVERNRALEEQVASLQHQMGSLQASREAQDRELARLRTEALALAASTGALEHRPAQGAVALPGPSSSAASAVKDQAAALSRLSAERDAALEEAARLRGALMAAEGKPGGAAGAGPGMGMGASNASAASVGMLRGRAADLERRNSELLQELRTLQDTCRQQESLLAAAQNELSVLQSEHRRLVEVVARLDQEKGKLSAEVTAARQHVANASRRQAAAEQEAAANVARLQGQLKDEQCRRRQAERDFLELLSSIEGAEGDQAAAAAALQHGESAAAVASNRLRELQAQVDALEAEKAGLEETTSRARATLAAMSAEMAGIQAEYDSATAALSSITALAGGAG</sequence>
<keyword evidence="3" id="KW-0206">Cytoskeleton</keyword>
<keyword evidence="5" id="KW-0175">Coiled coil</keyword>
<feature type="compositionally biased region" description="Basic and acidic residues" evidence="6">
    <location>
        <begin position="667"/>
        <end position="687"/>
    </location>
</feature>
<evidence type="ECO:0000313" key="7">
    <source>
        <dbReference type="EMBL" id="GFR41794.1"/>
    </source>
</evidence>
<protein>
    <recommendedName>
        <fullName evidence="9">Basal body protein</fullName>
    </recommendedName>
</protein>
<evidence type="ECO:0000256" key="4">
    <source>
        <dbReference type="ARBA" id="ARBA00038123"/>
    </source>
</evidence>
<evidence type="ECO:0008006" key="9">
    <source>
        <dbReference type="Google" id="ProtNLM"/>
    </source>
</evidence>
<dbReference type="Gene3D" id="1.10.287.1490">
    <property type="match status" value="2"/>
</dbReference>
<dbReference type="InterPro" id="IPR051877">
    <property type="entry name" value="Centriole_BasalBody_StrucProt"/>
</dbReference>
<feature type="coiled-coil region" evidence="5">
    <location>
        <begin position="1321"/>
        <end position="1556"/>
    </location>
</feature>
<feature type="coiled-coil region" evidence="5">
    <location>
        <begin position="1247"/>
        <end position="1288"/>
    </location>
</feature>
<feature type="coiled-coil region" evidence="5">
    <location>
        <begin position="415"/>
        <end position="665"/>
    </location>
</feature>
<feature type="non-terminal residue" evidence="7">
    <location>
        <position position="1589"/>
    </location>
</feature>
<evidence type="ECO:0000256" key="3">
    <source>
        <dbReference type="ARBA" id="ARBA00023212"/>
    </source>
</evidence>
<evidence type="ECO:0000256" key="2">
    <source>
        <dbReference type="ARBA" id="ARBA00022490"/>
    </source>
</evidence>
<keyword evidence="8" id="KW-1185">Reference proteome</keyword>
<feature type="region of interest" description="Disordered" evidence="6">
    <location>
        <begin position="151"/>
        <end position="180"/>
    </location>
</feature>
<comment type="similarity">
    <text evidence="4">Belongs to the CEP135/TSGA10 family.</text>
</comment>
<dbReference type="EMBL" id="BMAR01000002">
    <property type="protein sequence ID" value="GFR41794.1"/>
    <property type="molecule type" value="Genomic_DNA"/>
</dbReference>
<reference evidence="7 8" key="1">
    <citation type="journal article" date="2021" name="Sci. Rep.">
        <title>Genome sequencing of the multicellular alga Astrephomene provides insights into convergent evolution of germ-soma differentiation.</title>
        <authorList>
            <person name="Yamashita S."/>
            <person name="Yamamoto K."/>
            <person name="Matsuzaki R."/>
            <person name="Suzuki S."/>
            <person name="Yamaguchi H."/>
            <person name="Hirooka S."/>
            <person name="Minakuchi Y."/>
            <person name="Miyagishima S."/>
            <person name="Kawachi M."/>
            <person name="Toyoda A."/>
            <person name="Nozaki H."/>
        </authorList>
    </citation>
    <scope>NUCLEOTIDE SEQUENCE [LARGE SCALE GENOMIC DNA]</scope>
    <source>
        <strain evidence="7 8">NIES-4017</strain>
    </source>
</reference>
<accession>A0AAD3HHR9</accession>
<organism evidence="7 8">
    <name type="scientific">Astrephomene gubernaculifera</name>
    <dbReference type="NCBI Taxonomy" id="47775"/>
    <lineage>
        <taxon>Eukaryota</taxon>
        <taxon>Viridiplantae</taxon>
        <taxon>Chlorophyta</taxon>
        <taxon>core chlorophytes</taxon>
        <taxon>Chlorophyceae</taxon>
        <taxon>CS clade</taxon>
        <taxon>Chlamydomonadales</taxon>
        <taxon>Astrephomenaceae</taxon>
        <taxon>Astrephomene</taxon>
    </lineage>
</organism>
<dbReference type="Proteomes" id="UP001054857">
    <property type="component" value="Unassembled WGS sequence"/>
</dbReference>
<feature type="coiled-coil region" evidence="5">
    <location>
        <begin position="274"/>
        <end position="375"/>
    </location>
</feature>
<feature type="coiled-coil region" evidence="5">
    <location>
        <begin position="925"/>
        <end position="1092"/>
    </location>
</feature>
<proteinExistence type="inferred from homology"/>
<feature type="coiled-coil region" evidence="5">
    <location>
        <begin position="188"/>
        <end position="222"/>
    </location>
</feature>
<evidence type="ECO:0000313" key="8">
    <source>
        <dbReference type="Proteomes" id="UP001054857"/>
    </source>
</evidence>
<dbReference type="PANTHER" id="PTHR20544">
    <property type="entry name" value="CENTROSOMAL PROTEIN CEP135"/>
    <property type="match status" value="1"/>
</dbReference>
<keyword evidence="2" id="KW-0963">Cytoplasm</keyword>
<dbReference type="PANTHER" id="PTHR20544:SF0">
    <property type="entry name" value="NUCLEOPROTEIN TPR_MLP1 DOMAIN-CONTAINING PROTEIN"/>
    <property type="match status" value="1"/>
</dbReference>
<evidence type="ECO:0000256" key="5">
    <source>
        <dbReference type="SAM" id="Coils"/>
    </source>
</evidence>
<comment type="caution">
    <text evidence="7">The sequence shown here is derived from an EMBL/GenBank/DDBJ whole genome shotgun (WGS) entry which is preliminary data.</text>
</comment>
<dbReference type="GO" id="GO:0005814">
    <property type="term" value="C:centriole"/>
    <property type="evidence" value="ECO:0007669"/>
    <property type="project" value="UniProtKB-SubCell"/>
</dbReference>
<comment type="subcellular location">
    <subcellularLocation>
        <location evidence="1">Cytoplasm</location>
        <location evidence="1">Cytoskeleton</location>
        <location evidence="1">Microtubule organizing center</location>
        <location evidence="1">Centrosome</location>
        <location evidence="1">Centriole</location>
    </subcellularLocation>
</comment>
<evidence type="ECO:0000256" key="1">
    <source>
        <dbReference type="ARBA" id="ARBA00004114"/>
    </source>
</evidence>